<dbReference type="GO" id="GO:0033619">
    <property type="term" value="P:membrane protein proteolysis"/>
    <property type="evidence" value="ECO:0007669"/>
    <property type="project" value="TreeGrafter"/>
</dbReference>
<dbReference type="AlphaFoldDB" id="A0AAE0P4G2"/>
<feature type="transmembrane region" description="Helical" evidence="9">
    <location>
        <begin position="329"/>
        <end position="350"/>
    </location>
</feature>
<gene>
    <name evidence="10" type="ORF">B0H63DRAFT_11931</name>
</gene>
<protein>
    <submittedName>
        <fullName evidence="10">Signal peptide peptidase-domain-containing protein</fullName>
    </submittedName>
</protein>
<feature type="compositionally biased region" description="Basic and acidic residues" evidence="8">
    <location>
        <begin position="520"/>
        <end position="529"/>
    </location>
</feature>
<evidence type="ECO:0000256" key="6">
    <source>
        <dbReference type="ARBA" id="ARBA00022989"/>
    </source>
</evidence>
<evidence type="ECO:0000256" key="7">
    <source>
        <dbReference type="ARBA" id="ARBA00023136"/>
    </source>
</evidence>
<dbReference type="GO" id="GO:0098554">
    <property type="term" value="C:cytoplasmic side of endoplasmic reticulum membrane"/>
    <property type="evidence" value="ECO:0007669"/>
    <property type="project" value="TreeGrafter"/>
</dbReference>
<feature type="transmembrane region" description="Helical" evidence="9">
    <location>
        <begin position="286"/>
        <end position="309"/>
    </location>
</feature>
<feature type="transmembrane region" description="Helical" evidence="9">
    <location>
        <begin position="87"/>
        <end position="111"/>
    </location>
</feature>
<dbReference type="Proteomes" id="UP001285441">
    <property type="component" value="Unassembled WGS sequence"/>
</dbReference>
<keyword evidence="11" id="KW-1185">Reference proteome</keyword>
<dbReference type="GO" id="GO:0098553">
    <property type="term" value="C:lumenal side of endoplasmic reticulum membrane"/>
    <property type="evidence" value="ECO:0007669"/>
    <property type="project" value="TreeGrafter"/>
</dbReference>
<dbReference type="InterPro" id="IPR006639">
    <property type="entry name" value="Preselin/SPP"/>
</dbReference>
<keyword evidence="5" id="KW-0256">Endoplasmic reticulum</keyword>
<keyword evidence="7 9" id="KW-0472">Membrane</keyword>
<comment type="similarity">
    <text evidence="2">Belongs to the peptidase A22B family.</text>
</comment>
<feature type="region of interest" description="Disordered" evidence="8">
    <location>
        <begin position="514"/>
        <end position="540"/>
    </location>
</feature>
<evidence type="ECO:0000256" key="1">
    <source>
        <dbReference type="ARBA" id="ARBA00004477"/>
    </source>
</evidence>
<evidence type="ECO:0000256" key="4">
    <source>
        <dbReference type="ARBA" id="ARBA00022801"/>
    </source>
</evidence>
<sequence length="566" mass="62849">MSSENSTFNATELLSNSTQNHNGSQYPAFTLAKLVEPSFLVFEAQVIFSALAIIWVCAHGALRRPPSAAPAKQVGNKKAKDDQFTEGFAASDAIMLPIFAGATLIGLYYLIEWLQDPDILNKIIRVYMSVISIASLGRLSGDALEILTSLVFPSIWADRSGNVYHVDPIRRRQVLRDEVTGNETLAENKRTPFPSLLSDVSLSDRLGKIVWEIRHLLTEEWTVRFAIHGLMFWKFHLKLNSLLGFVVSLLIAGVYYLTALPSLSNLLGSAFSYTAFSMLSPTSFGIGTMVLVGLFVYDIVMVFYTPYMIAVATKIDAPIKLVFQGASGVSMLGLGDIIIPGLLIGLALRFDHHLYYQKRVKLEPVELTSETASTLTGETTKATEVKYRQVKQRYIDPQGQWGNRFWTTKFGRLGPVPQAASAMSATAFPKPYFYASMVGYLAGMVLTLTMLLVFRHGQPALLYLVPTVTGSLWLTALIRGELKYMWEYTEDGSLDTKEVVVELDANGDVVKQVGQKKKRGLDDGKKRDEEVVDSNETTKMKTPTADDYEVFLFSITAPRHSAPKEE</sequence>
<feature type="transmembrane region" description="Helical" evidence="9">
    <location>
        <begin position="239"/>
        <end position="257"/>
    </location>
</feature>
<feature type="transmembrane region" description="Helical" evidence="9">
    <location>
        <begin position="460"/>
        <end position="478"/>
    </location>
</feature>
<evidence type="ECO:0000256" key="3">
    <source>
        <dbReference type="ARBA" id="ARBA00022692"/>
    </source>
</evidence>
<organism evidence="10 11">
    <name type="scientific">Podospora didyma</name>
    <dbReference type="NCBI Taxonomy" id="330526"/>
    <lineage>
        <taxon>Eukaryota</taxon>
        <taxon>Fungi</taxon>
        <taxon>Dikarya</taxon>
        <taxon>Ascomycota</taxon>
        <taxon>Pezizomycotina</taxon>
        <taxon>Sordariomycetes</taxon>
        <taxon>Sordariomycetidae</taxon>
        <taxon>Sordariales</taxon>
        <taxon>Podosporaceae</taxon>
        <taxon>Podospora</taxon>
    </lineage>
</organism>
<dbReference type="EMBL" id="JAULSW010000001">
    <property type="protein sequence ID" value="KAK3393161.1"/>
    <property type="molecule type" value="Genomic_DNA"/>
</dbReference>
<reference evidence="10" key="2">
    <citation type="submission" date="2023-06" db="EMBL/GenBank/DDBJ databases">
        <authorList>
            <consortium name="Lawrence Berkeley National Laboratory"/>
            <person name="Haridas S."/>
            <person name="Hensen N."/>
            <person name="Bonometti L."/>
            <person name="Westerberg I."/>
            <person name="Brannstrom I.O."/>
            <person name="Guillou S."/>
            <person name="Cros-Aarteil S."/>
            <person name="Calhoun S."/>
            <person name="Kuo A."/>
            <person name="Mondo S."/>
            <person name="Pangilinan J."/>
            <person name="Riley R."/>
            <person name="LaButti K."/>
            <person name="Andreopoulos B."/>
            <person name="Lipzen A."/>
            <person name="Chen C."/>
            <person name="Yanf M."/>
            <person name="Daum C."/>
            <person name="Ng V."/>
            <person name="Clum A."/>
            <person name="Steindorff A."/>
            <person name="Ohm R."/>
            <person name="Martin F."/>
            <person name="Silar P."/>
            <person name="Natvig D."/>
            <person name="Lalanne C."/>
            <person name="Gautier V."/>
            <person name="Ament-velasquez S.L."/>
            <person name="Kruys A."/>
            <person name="Hutchinson M.I."/>
            <person name="Powell A.J."/>
            <person name="Barry K."/>
            <person name="Miller A.N."/>
            <person name="Grigoriev I.V."/>
            <person name="Debuchy R."/>
            <person name="Gladieux P."/>
            <person name="Thoren M.H."/>
            <person name="Johannesson H."/>
        </authorList>
    </citation>
    <scope>NUCLEOTIDE SEQUENCE</scope>
    <source>
        <strain evidence="10">CBS 232.78</strain>
    </source>
</reference>
<name>A0AAE0P4G2_9PEZI</name>
<feature type="transmembrane region" description="Helical" evidence="9">
    <location>
        <begin position="432"/>
        <end position="454"/>
    </location>
</feature>
<evidence type="ECO:0000256" key="5">
    <source>
        <dbReference type="ARBA" id="ARBA00022824"/>
    </source>
</evidence>
<comment type="caution">
    <text evidence="10">The sequence shown here is derived from an EMBL/GenBank/DDBJ whole genome shotgun (WGS) entry which is preliminary data.</text>
</comment>
<comment type="subcellular location">
    <subcellularLocation>
        <location evidence="1">Endoplasmic reticulum membrane</location>
        <topology evidence="1">Multi-pass membrane protein</topology>
    </subcellularLocation>
</comment>
<dbReference type="GO" id="GO:0042500">
    <property type="term" value="F:aspartic endopeptidase activity, intramembrane cleaving"/>
    <property type="evidence" value="ECO:0007669"/>
    <property type="project" value="InterPro"/>
</dbReference>
<evidence type="ECO:0000313" key="10">
    <source>
        <dbReference type="EMBL" id="KAK3393161.1"/>
    </source>
</evidence>
<dbReference type="PANTHER" id="PTHR12174">
    <property type="entry name" value="SIGNAL PEPTIDE PEPTIDASE"/>
    <property type="match status" value="1"/>
</dbReference>
<accession>A0AAE0P4G2</accession>
<keyword evidence="4" id="KW-0378">Hydrolase</keyword>
<dbReference type="GO" id="GO:0006465">
    <property type="term" value="P:signal peptide processing"/>
    <property type="evidence" value="ECO:0007669"/>
    <property type="project" value="TreeGrafter"/>
</dbReference>
<dbReference type="SMART" id="SM00730">
    <property type="entry name" value="PSN"/>
    <property type="match status" value="1"/>
</dbReference>
<dbReference type="PANTHER" id="PTHR12174:SF23">
    <property type="entry name" value="MINOR HISTOCOMPATIBILITY ANTIGEN H13"/>
    <property type="match status" value="1"/>
</dbReference>
<dbReference type="InterPro" id="IPR007369">
    <property type="entry name" value="Peptidase_A22B_SPP"/>
</dbReference>
<evidence type="ECO:0000313" key="11">
    <source>
        <dbReference type="Proteomes" id="UP001285441"/>
    </source>
</evidence>
<feature type="transmembrane region" description="Helical" evidence="9">
    <location>
        <begin position="39"/>
        <end position="62"/>
    </location>
</feature>
<evidence type="ECO:0000256" key="8">
    <source>
        <dbReference type="SAM" id="MobiDB-lite"/>
    </source>
</evidence>
<dbReference type="Pfam" id="PF04258">
    <property type="entry name" value="Peptidase_A22B"/>
    <property type="match status" value="1"/>
</dbReference>
<evidence type="ECO:0000256" key="9">
    <source>
        <dbReference type="SAM" id="Phobius"/>
    </source>
</evidence>
<reference evidence="10" key="1">
    <citation type="journal article" date="2023" name="Mol. Phylogenet. Evol.">
        <title>Genome-scale phylogeny and comparative genomics of the fungal order Sordariales.</title>
        <authorList>
            <person name="Hensen N."/>
            <person name="Bonometti L."/>
            <person name="Westerberg I."/>
            <person name="Brannstrom I.O."/>
            <person name="Guillou S."/>
            <person name="Cros-Aarteil S."/>
            <person name="Calhoun S."/>
            <person name="Haridas S."/>
            <person name="Kuo A."/>
            <person name="Mondo S."/>
            <person name="Pangilinan J."/>
            <person name="Riley R."/>
            <person name="LaButti K."/>
            <person name="Andreopoulos B."/>
            <person name="Lipzen A."/>
            <person name="Chen C."/>
            <person name="Yan M."/>
            <person name="Daum C."/>
            <person name="Ng V."/>
            <person name="Clum A."/>
            <person name="Steindorff A."/>
            <person name="Ohm R.A."/>
            <person name="Martin F."/>
            <person name="Silar P."/>
            <person name="Natvig D.O."/>
            <person name="Lalanne C."/>
            <person name="Gautier V."/>
            <person name="Ament-Velasquez S.L."/>
            <person name="Kruys A."/>
            <person name="Hutchinson M.I."/>
            <person name="Powell A.J."/>
            <person name="Barry K."/>
            <person name="Miller A.N."/>
            <person name="Grigoriev I.V."/>
            <person name="Debuchy R."/>
            <person name="Gladieux P."/>
            <person name="Hiltunen Thoren M."/>
            <person name="Johannesson H."/>
        </authorList>
    </citation>
    <scope>NUCLEOTIDE SEQUENCE</scope>
    <source>
        <strain evidence="10">CBS 232.78</strain>
    </source>
</reference>
<keyword evidence="3 9" id="KW-0812">Transmembrane</keyword>
<keyword evidence="6 9" id="KW-1133">Transmembrane helix</keyword>
<proteinExistence type="inferred from homology"/>
<evidence type="ECO:0000256" key="2">
    <source>
        <dbReference type="ARBA" id="ARBA00006859"/>
    </source>
</evidence>